<dbReference type="Proteomes" id="UP000037939">
    <property type="component" value="Unassembled WGS sequence"/>
</dbReference>
<protein>
    <submittedName>
        <fullName evidence="2">Uncharacterized protein</fullName>
    </submittedName>
</protein>
<comment type="caution">
    <text evidence="2">The sequence shown here is derived from an EMBL/GenBank/DDBJ whole genome shotgun (WGS) entry which is preliminary data.</text>
</comment>
<feature type="region of interest" description="Disordered" evidence="1">
    <location>
        <begin position="52"/>
        <end position="81"/>
    </location>
</feature>
<evidence type="ECO:0000313" key="3">
    <source>
        <dbReference type="Proteomes" id="UP000037939"/>
    </source>
</evidence>
<evidence type="ECO:0000313" key="2">
    <source>
        <dbReference type="EMBL" id="KPC50564.1"/>
    </source>
</evidence>
<dbReference type="RefSeq" id="WP_053939046.1">
    <property type="nucleotide sequence ID" value="NZ_LAQT01000028.1"/>
</dbReference>
<reference evidence="2 3" key="1">
    <citation type="submission" date="2015-07" db="EMBL/GenBank/DDBJ databases">
        <title>Draft genome sequence of the Amantichitinum ursilacus IGB-41, a new chitin-degrading bacterium.</title>
        <authorList>
            <person name="Kirstahler P."/>
            <person name="Guenther M."/>
            <person name="Grumaz C."/>
            <person name="Rupp S."/>
            <person name="Zibek S."/>
            <person name="Sohn K."/>
        </authorList>
    </citation>
    <scope>NUCLEOTIDE SEQUENCE [LARGE SCALE GENOMIC DNA]</scope>
    <source>
        <strain evidence="2 3">IGB-41</strain>
    </source>
</reference>
<name>A0A0N0XJC0_9NEIS</name>
<gene>
    <name evidence="2" type="ORF">WG78_17205</name>
</gene>
<organism evidence="2 3">
    <name type="scientific">Amantichitinum ursilacus</name>
    <dbReference type="NCBI Taxonomy" id="857265"/>
    <lineage>
        <taxon>Bacteria</taxon>
        <taxon>Pseudomonadati</taxon>
        <taxon>Pseudomonadota</taxon>
        <taxon>Betaproteobacteria</taxon>
        <taxon>Neisseriales</taxon>
        <taxon>Chitinibacteraceae</taxon>
        <taxon>Amantichitinum</taxon>
    </lineage>
</organism>
<keyword evidence="3" id="KW-1185">Reference proteome</keyword>
<evidence type="ECO:0000256" key="1">
    <source>
        <dbReference type="SAM" id="MobiDB-lite"/>
    </source>
</evidence>
<dbReference type="AlphaFoldDB" id="A0A0N0XJC0"/>
<proteinExistence type="predicted"/>
<accession>A0A0N0XJC0</accession>
<sequence>MPIRLFNPIRSRDAQAGWPRLPSQDPPCASASMLVIAIVSAALAFMLTGPDPDTEARSNGQTASAAACQNPPQPATVNVSK</sequence>
<dbReference type="EMBL" id="LAQT01000028">
    <property type="protein sequence ID" value="KPC50564.1"/>
    <property type="molecule type" value="Genomic_DNA"/>
</dbReference>